<evidence type="ECO:0000259" key="2">
    <source>
        <dbReference type="SMART" id="SM00458"/>
    </source>
</evidence>
<protein>
    <submittedName>
        <fullName evidence="3">RICIN domain-containing protein</fullName>
    </submittedName>
</protein>
<dbReference type="SUPFAM" id="SSF50370">
    <property type="entry name" value="Ricin B-like lectins"/>
    <property type="match status" value="1"/>
</dbReference>
<evidence type="ECO:0000313" key="4">
    <source>
        <dbReference type="Proteomes" id="UP001291653"/>
    </source>
</evidence>
<organism evidence="3 4">
    <name type="scientific">Streptomyces yaizuensis</name>
    <dbReference type="NCBI Taxonomy" id="2989713"/>
    <lineage>
        <taxon>Bacteria</taxon>
        <taxon>Bacillati</taxon>
        <taxon>Actinomycetota</taxon>
        <taxon>Actinomycetes</taxon>
        <taxon>Kitasatosporales</taxon>
        <taxon>Streptomycetaceae</taxon>
        <taxon>Streptomyces</taxon>
    </lineage>
</organism>
<comment type="caution">
    <text evidence="3">The sequence shown here is derived from an EMBL/GenBank/DDBJ whole genome shotgun (WGS) entry which is preliminary data.</text>
</comment>
<dbReference type="InterPro" id="IPR000772">
    <property type="entry name" value="Ricin_B_lectin"/>
</dbReference>
<name>A0ABQ5PAK6_9ACTN</name>
<reference evidence="3 4" key="1">
    <citation type="submission" date="2022-10" db="EMBL/GenBank/DDBJ databases">
        <title>Draft genome sequence of Streptomyces sp. YSPA8.</title>
        <authorList>
            <person name="Moriuchi R."/>
            <person name="Dohra H."/>
            <person name="Yamamura H."/>
            <person name="Kodani S."/>
        </authorList>
    </citation>
    <scope>NUCLEOTIDE SEQUENCE [LARGE SCALE GENOMIC DNA]</scope>
    <source>
        <strain evidence="3 4">YSPA8</strain>
    </source>
</reference>
<dbReference type="RefSeq" id="WP_323451470.1">
    <property type="nucleotide sequence ID" value="NZ_BSBI01000021.1"/>
</dbReference>
<feature type="domain" description="Ricin B lectin" evidence="2">
    <location>
        <begin position="57"/>
        <end position="204"/>
    </location>
</feature>
<dbReference type="EMBL" id="BSBI01000021">
    <property type="protein sequence ID" value="GLF99530.1"/>
    <property type="molecule type" value="Genomic_DNA"/>
</dbReference>
<dbReference type="SMART" id="SM00458">
    <property type="entry name" value="RICIN"/>
    <property type="match status" value="1"/>
</dbReference>
<dbReference type="InterPro" id="IPR035992">
    <property type="entry name" value="Ricin_B-like_lectins"/>
</dbReference>
<feature type="chain" id="PRO_5046028830" evidence="1">
    <location>
        <begin position="28"/>
        <end position="204"/>
    </location>
</feature>
<evidence type="ECO:0000313" key="3">
    <source>
        <dbReference type="EMBL" id="GLF99530.1"/>
    </source>
</evidence>
<dbReference type="Proteomes" id="UP001291653">
    <property type="component" value="Unassembled WGS sequence"/>
</dbReference>
<keyword evidence="4" id="KW-1185">Reference proteome</keyword>
<feature type="signal peptide" evidence="1">
    <location>
        <begin position="1"/>
        <end position="27"/>
    </location>
</feature>
<proteinExistence type="predicted"/>
<evidence type="ECO:0000256" key="1">
    <source>
        <dbReference type="SAM" id="SignalP"/>
    </source>
</evidence>
<dbReference type="CDD" id="cd00161">
    <property type="entry name" value="beta-trefoil_Ricin-like"/>
    <property type="match status" value="1"/>
</dbReference>
<dbReference type="Gene3D" id="2.80.10.50">
    <property type="match status" value="2"/>
</dbReference>
<accession>A0ABQ5PAK6</accession>
<sequence>MRKSLAAALSAVVVPAALLTAAGTAQAAPEPVAPAATAPAKATPGAVAAAGKKLAAAGDVTIQNRYNNRCLQAKGDAPGFDVRLMDCDANDPRQQWDIAWVYTQAGGYYELRSAPSGLCLDADWASIGGNGTRMQVWTCQGTDQTNQHWRMRPVTNLPNTFEVTVETNNRCLDGDLNSIGWNGGRVLLWNCLGPAQVNQQWRIV</sequence>
<dbReference type="Pfam" id="PF14200">
    <property type="entry name" value="RicinB_lectin_2"/>
    <property type="match status" value="1"/>
</dbReference>
<dbReference type="PROSITE" id="PS50231">
    <property type="entry name" value="RICIN_B_LECTIN"/>
    <property type="match status" value="1"/>
</dbReference>
<gene>
    <name evidence="3" type="ORF">SYYSPA8_34555</name>
</gene>
<keyword evidence="1" id="KW-0732">Signal</keyword>